<evidence type="ECO:0000313" key="4">
    <source>
        <dbReference type="Proteomes" id="UP000076794"/>
    </source>
</evidence>
<evidence type="ECO:0000313" key="3">
    <source>
        <dbReference type="EMBL" id="ANC31272.1"/>
    </source>
</evidence>
<evidence type="ECO:0000259" key="2">
    <source>
        <dbReference type="Pfam" id="PF14423"/>
    </source>
</evidence>
<dbReference type="AlphaFoldDB" id="A0A161HQ59"/>
<sequence length="239" mass="25250">MGGTPYPRPVTSTTPLPGPLATGIEDATTSIDRDGELPAAARVRLHRVVETLGRQIHPEAARYVRAKLALTCASGGLGHLDEHPDLRAAAASLLRATAATMRGEHDVDELEARYETAVAHADDLLRSGSVAPTVVYTLLACAAAAATTLYDTDLDALGDGELRSDPSDWEACFLGSLAASGGATWEGVVGDREARRRYWTWYLEVAVPHAWDPASPLLDPSLPPAVVARRPTTPPASDG</sequence>
<dbReference type="PATRIC" id="fig|1300344.3.peg.1731"/>
<dbReference type="STRING" id="1300344.I598_1724"/>
<dbReference type="KEGG" id="ido:I598_1724"/>
<keyword evidence="4" id="KW-1185">Reference proteome</keyword>
<feature type="region of interest" description="Disordered" evidence="1">
    <location>
        <begin position="1"/>
        <end position="21"/>
    </location>
</feature>
<name>A0A161HQ59_9MICO</name>
<evidence type="ECO:0000256" key="1">
    <source>
        <dbReference type="SAM" id="MobiDB-lite"/>
    </source>
</evidence>
<protein>
    <recommendedName>
        <fullName evidence="2">Immunity protein Imm5 domain-containing protein</fullName>
    </recommendedName>
</protein>
<dbReference type="InterPro" id="IPR025675">
    <property type="entry name" value="Imm5"/>
</dbReference>
<feature type="domain" description="Immunity protein Imm5" evidence="2">
    <location>
        <begin position="26"/>
        <end position="209"/>
    </location>
</feature>
<dbReference type="Proteomes" id="UP000076794">
    <property type="component" value="Chromosome"/>
</dbReference>
<organism evidence="3 4">
    <name type="scientific">Isoptericola dokdonensis DS-3</name>
    <dbReference type="NCBI Taxonomy" id="1300344"/>
    <lineage>
        <taxon>Bacteria</taxon>
        <taxon>Bacillati</taxon>
        <taxon>Actinomycetota</taxon>
        <taxon>Actinomycetes</taxon>
        <taxon>Micrococcales</taxon>
        <taxon>Promicromonosporaceae</taxon>
        <taxon>Isoptericola</taxon>
    </lineage>
</organism>
<accession>A0A161HQ59</accession>
<gene>
    <name evidence="3" type="ORF">I598_1724</name>
</gene>
<dbReference type="Pfam" id="PF14423">
    <property type="entry name" value="Imm5"/>
    <property type="match status" value="1"/>
</dbReference>
<proteinExistence type="predicted"/>
<reference evidence="3 4" key="1">
    <citation type="submission" date="2016-01" db="EMBL/GenBank/DDBJ databases">
        <title>Complete genome sequence of a soil Actinobacterium, Isoptericola dokdonensis DS-3.</title>
        <authorList>
            <person name="Kwon S.-K."/>
            <person name="Kim J.F."/>
        </authorList>
    </citation>
    <scope>NUCLEOTIDE SEQUENCE [LARGE SCALE GENOMIC DNA]</scope>
    <source>
        <strain evidence="3 4">DS-3</strain>
    </source>
</reference>
<dbReference type="EMBL" id="CP014209">
    <property type="protein sequence ID" value="ANC31272.1"/>
    <property type="molecule type" value="Genomic_DNA"/>
</dbReference>